<name>A0A6I1GHN4_9BIFI</name>
<sequence>MDLLLTYADPLSENGGESFVRGVILEEGLPVPLLQYVFVNPDNPREWYRSDFVWIFPGGYTVVLEFDGMAKYVDPTMTDGRTIRAVVSSQSERERVIYACGADRIVRATFEEALQRKPLVDKLVGAGLPRNPRTETGAPPAIPFLVAGQQWDERLRQSWMRSFHAAS</sequence>
<evidence type="ECO:0000313" key="2">
    <source>
        <dbReference type="Proteomes" id="UP000441772"/>
    </source>
</evidence>
<organism evidence="1 2">
    <name type="scientific">Bifidobacterium leontopitheci</name>
    <dbReference type="NCBI Taxonomy" id="2650774"/>
    <lineage>
        <taxon>Bacteria</taxon>
        <taxon>Bacillati</taxon>
        <taxon>Actinomycetota</taxon>
        <taxon>Actinomycetes</taxon>
        <taxon>Bifidobacteriales</taxon>
        <taxon>Bifidobacteriaceae</taxon>
        <taxon>Bifidobacterium</taxon>
    </lineage>
</organism>
<protein>
    <submittedName>
        <fullName evidence="1">CTP synthase</fullName>
    </submittedName>
</protein>
<dbReference type="EMBL" id="WBVT01000003">
    <property type="protein sequence ID" value="KAB7791145.1"/>
    <property type="molecule type" value="Genomic_DNA"/>
</dbReference>
<dbReference type="Proteomes" id="UP000441772">
    <property type="component" value="Unassembled WGS sequence"/>
</dbReference>
<evidence type="ECO:0000313" key="1">
    <source>
        <dbReference type="EMBL" id="KAB7791145.1"/>
    </source>
</evidence>
<comment type="caution">
    <text evidence="1">The sequence shown here is derived from an EMBL/GenBank/DDBJ whole genome shotgun (WGS) entry which is preliminary data.</text>
</comment>
<accession>A0A6I1GHN4</accession>
<proteinExistence type="predicted"/>
<dbReference type="AlphaFoldDB" id="A0A6I1GHN4"/>
<reference evidence="1 2" key="1">
    <citation type="submission" date="2019-09" db="EMBL/GenBank/DDBJ databases">
        <title>Characterization of the phylogenetic diversity of two novel species belonging to the genus Bifidobacterium: Bifidobacterium cebidarum sp. nov. and Bifidobacterium leontopitheci sp. nov.</title>
        <authorList>
            <person name="Lugli G.A."/>
            <person name="Duranti S."/>
            <person name="Milani C."/>
            <person name="Turroni F."/>
            <person name="Ventura M."/>
        </authorList>
    </citation>
    <scope>NUCLEOTIDE SEQUENCE [LARGE SCALE GENOMIC DNA]</scope>
    <source>
        <strain evidence="1 2">LMG 31471</strain>
    </source>
</reference>
<gene>
    <name evidence="1" type="ORF">F7D09_0311</name>
</gene>
<keyword evidence="2" id="KW-1185">Reference proteome</keyword>